<dbReference type="OrthoDB" id="10057603at2759"/>
<dbReference type="Proteomes" id="UP000678393">
    <property type="component" value="Unassembled WGS sequence"/>
</dbReference>
<dbReference type="Gene3D" id="3.90.190.10">
    <property type="entry name" value="Protein tyrosine phosphatase superfamily"/>
    <property type="match status" value="1"/>
</dbReference>
<keyword evidence="4" id="KW-0472">Membrane</keyword>
<feature type="non-terminal residue" evidence="6">
    <location>
        <position position="339"/>
    </location>
</feature>
<keyword evidence="4" id="KW-1133">Transmembrane helix</keyword>
<name>A0A8S3ZJ12_9EUPU</name>
<dbReference type="PRINTS" id="PR00700">
    <property type="entry name" value="PRTYPHPHTASE"/>
</dbReference>
<keyword evidence="2" id="KW-0378">Hydrolase</keyword>
<dbReference type="EC" id="3.1.3.48" evidence="1"/>
<dbReference type="GO" id="GO:0005886">
    <property type="term" value="C:plasma membrane"/>
    <property type="evidence" value="ECO:0007669"/>
    <property type="project" value="TreeGrafter"/>
</dbReference>
<keyword evidence="4" id="KW-0812">Transmembrane</keyword>
<dbReference type="GO" id="GO:0030054">
    <property type="term" value="C:cell junction"/>
    <property type="evidence" value="ECO:0007669"/>
    <property type="project" value="TreeGrafter"/>
</dbReference>
<evidence type="ECO:0000256" key="3">
    <source>
        <dbReference type="ARBA" id="ARBA00022912"/>
    </source>
</evidence>
<sequence length="339" mass="37698">MELKLRMSWPDFCQNQDKIREELASLLQAGAGHLAVSSDQIQLMPTEPEDCPKVPRPGSPEILVHMYLVNKTGQSDPRLTLDCAHILQTQLSTGKDTAIRTQLMAVRVVKDNRLEPTTDSSLSPVHPDQEVVNSFSDPGVTIAIVLATVGACYCLGVVVLQIVLRYRNKDIIIPHFKHSFSINSSDSIQLTSVNKSRPSSGFYNPGLDLSDQLDPSNPLNVIQLSRMCLDENKIHEEYQGIPQQMARLSVVPAGDEDKNRYANVLPLAHSRVRLLPDGPDPSSSYINANYVTGPNNKSRYYIATQGPTEKTTADFWTMVWQQDCKVIVMLTQLEEDGQV</sequence>
<dbReference type="InterPro" id="IPR000242">
    <property type="entry name" value="PTP_cat"/>
</dbReference>
<keyword evidence="7" id="KW-1185">Reference proteome</keyword>
<dbReference type="Pfam" id="PF00102">
    <property type="entry name" value="Y_phosphatase"/>
    <property type="match status" value="1"/>
</dbReference>
<feature type="transmembrane region" description="Helical" evidence="4">
    <location>
        <begin position="140"/>
        <end position="164"/>
    </location>
</feature>
<dbReference type="SUPFAM" id="SSF52799">
    <property type="entry name" value="(Phosphotyrosine protein) phosphatases II"/>
    <property type="match status" value="1"/>
</dbReference>
<dbReference type="PANTHER" id="PTHR46198:SF4">
    <property type="entry name" value="PROTEIN-TYROSINE-PHOSPHATASE"/>
    <property type="match status" value="1"/>
</dbReference>
<organism evidence="6 7">
    <name type="scientific">Candidula unifasciata</name>
    <dbReference type="NCBI Taxonomy" id="100452"/>
    <lineage>
        <taxon>Eukaryota</taxon>
        <taxon>Metazoa</taxon>
        <taxon>Spiralia</taxon>
        <taxon>Lophotrochozoa</taxon>
        <taxon>Mollusca</taxon>
        <taxon>Gastropoda</taxon>
        <taxon>Heterobranchia</taxon>
        <taxon>Euthyneura</taxon>
        <taxon>Panpulmonata</taxon>
        <taxon>Eupulmonata</taxon>
        <taxon>Stylommatophora</taxon>
        <taxon>Helicina</taxon>
        <taxon>Helicoidea</taxon>
        <taxon>Geomitridae</taxon>
        <taxon>Candidula</taxon>
    </lineage>
</organism>
<reference evidence="6" key="1">
    <citation type="submission" date="2021-04" db="EMBL/GenBank/DDBJ databases">
        <authorList>
            <consortium name="Molecular Ecology Group"/>
        </authorList>
    </citation>
    <scope>NUCLEOTIDE SEQUENCE</scope>
</reference>
<dbReference type="AlphaFoldDB" id="A0A8S3ZJ12"/>
<protein>
    <recommendedName>
        <fullName evidence="1">protein-tyrosine-phosphatase</fullName>
        <ecNumber evidence="1">3.1.3.48</ecNumber>
    </recommendedName>
</protein>
<comment type="caution">
    <text evidence="6">The sequence shown here is derived from an EMBL/GenBank/DDBJ whole genome shotgun (WGS) entry which is preliminary data.</text>
</comment>
<dbReference type="GO" id="GO:0004725">
    <property type="term" value="F:protein tyrosine phosphatase activity"/>
    <property type="evidence" value="ECO:0007669"/>
    <property type="project" value="UniProtKB-EC"/>
</dbReference>
<keyword evidence="3" id="KW-0904">Protein phosphatase</keyword>
<dbReference type="GO" id="GO:0019901">
    <property type="term" value="F:protein kinase binding"/>
    <property type="evidence" value="ECO:0007669"/>
    <property type="project" value="TreeGrafter"/>
</dbReference>
<gene>
    <name evidence="6" type="ORF">CUNI_LOCUS13333</name>
</gene>
<dbReference type="InterPro" id="IPR029021">
    <property type="entry name" value="Prot-tyrosine_phosphatase-like"/>
</dbReference>
<dbReference type="GO" id="GO:0005829">
    <property type="term" value="C:cytosol"/>
    <property type="evidence" value="ECO:0007669"/>
    <property type="project" value="TreeGrafter"/>
</dbReference>
<evidence type="ECO:0000313" key="6">
    <source>
        <dbReference type="EMBL" id="CAG5127775.1"/>
    </source>
</evidence>
<accession>A0A8S3ZJ12</accession>
<dbReference type="PROSITE" id="PS50055">
    <property type="entry name" value="TYR_PHOSPHATASE_PTP"/>
    <property type="match status" value="1"/>
</dbReference>
<dbReference type="SMART" id="SM00194">
    <property type="entry name" value="PTPc"/>
    <property type="match status" value="1"/>
</dbReference>
<evidence type="ECO:0000313" key="7">
    <source>
        <dbReference type="Proteomes" id="UP000678393"/>
    </source>
</evidence>
<dbReference type="EMBL" id="CAJHNH020002786">
    <property type="protein sequence ID" value="CAG5127775.1"/>
    <property type="molecule type" value="Genomic_DNA"/>
</dbReference>
<feature type="domain" description="Tyrosine-protein phosphatase" evidence="5">
    <location>
        <begin position="255"/>
        <end position="339"/>
    </location>
</feature>
<dbReference type="PANTHER" id="PTHR46198">
    <property type="entry name" value="PROTEIN-TYROSINE-PHOSPHATASE"/>
    <property type="match status" value="1"/>
</dbReference>
<evidence type="ECO:0000256" key="1">
    <source>
        <dbReference type="ARBA" id="ARBA00013064"/>
    </source>
</evidence>
<dbReference type="InterPro" id="IPR008356">
    <property type="entry name" value="Tyr_Pase_KIM-con"/>
</dbReference>
<evidence type="ECO:0000256" key="2">
    <source>
        <dbReference type="ARBA" id="ARBA00022801"/>
    </source>
</evidence>
<evidence type="ECO:0000256" key="4">
    <source>
        <dbReference type="SAM" id="Phobius"/>
    </source>
</evidence>
<proteinExistence type="predicted"/>
<evidence type="ECO:0000259" key="5">
    <source>
        <dbReference type="PROSITE" id="PS50055"/>
    </source>
</evidence>
<dbReference type="GO" id="GO:0007165">
    <property type="term" value="P:signal transduction"/>
    <property type="evidence" value="ECO:0007669"/>
    <property type="project" value="TreeGrafter"/>
</dbReference>